<evidence type="ECO:0000256" key="1">
    <source>
        <dbReference type="SAM" id="MobiDB-lite"/>
    </source>
</evidence>
<protein>
    <submittedName>
        <fullName evidence="2">Uncharacterized protein</fullName>
    </submittedName>
</protein>
<comment type="caution">
    <text evidence="2">The sequence shown here is derived from an EMBL/GenBank/DDBJ whole genome shotgun (WGS) entry which is preliminary data.</text>
</comment>
<feature type="compositionally biased region" description="Basic residues" evidence="1">
    <location>
        <begin position="125"/>
        <end position="135"/>
    </location>
</feature>
<accession>A0A7I8W608</accession>
<keyword evidence="3" id="KW-1185">Reference proteome</keyword>
<reference evidence="2 3" key="1">
    <citation type="submission" date="2020-08" db="EMBL/GenBank/DDBJ databases">
        <authorList>
            <person name="Hejnol A."/>
        </authorList>
    </citation>
    <scope>NUCLEOTIDE SEQUENCE [LARGE SCALE GENOMIC DNA]</scope>
</reference>
<dbReference type="AlphaFoldDB" id="A0A7I8W608"/>
<feature type="compositionally biased region" description="Low complexity" evidence="1">
    <location>
        <begin position="43"/>
        <end position="59"/>
    </location>
</feature>
<evidence type="ECO:0000313" key="2">
    <source>
        <dbReference type="EMBL" id="CAD5123340.1"/>
    </source>
</evidence>
<sequence length="160" mass="17926">MRMTTTPSPDKHFLPPISRGGTSSDDNRDASSEPPSRLPSLDTFSTSSRISQSTSEPSSGLTRLPHIGKCAQESKTLTGDILERELEILKKKKSEANKSQPATAREESSRSSHQQPLLLPIRQNTNRKSRRRRKEKLQPKLSTEQDGDEKCRKWLGDSNT</sequence>
<proteinExistence type="predicted"/>
<dbReference type="Proteomes" id="UP000549394">
    <property type="component" value="Unassembled WGS sequence"/>
</dbReference>
<gene>
    <name evidence="2" type="ORF">DGYR_LOCUS11027</name>
</gene>
<feature type="region of interest" description="Disordered" evidence="1">
    <location>
        <begin position="1"/>
        <end position="78"/>
    </location>
</feature>
<name>A0A7I8W608_9ANNE</name>
<dbReference type="EMBL" id="CAJFCJ010000019">
    <property type="protein sequence ID" value="CAD5123340.1"/>
    <property type="molecule type" value="Genomic_DNA"/>
</dbReference>
<feature type="compositionally biased region" description="Basic and acidic residues" evidence="1">
    <location>
        <begin position="148"/>
        <end position="160"/>
    </location>
</feature>
<feature type="region of interest" description="Disordered" evidence="1">
    <location>
        <begin position="90"/>
        <end position="160"/>
    </location>
</feature>
<evidence type="ECO:0000313" key="3">
    <source>
        <dbReference type="Proteomes" id="UP000549394"/>
    </source>
</evidence>
<organism evidence="2 3">
    <name type="scientific">Dimorphilus gyrociliatus</name>
    <dbReference type="NCBI Taxonomy" id="2664684"/>
    <lineage>
        <taxon>Eukaryota</taxon>
        <taxon>Metazoa</taxon>
        <taxon>Spiralia</taxon>
        <taxon>Lophotrochozoa</taxon>
        <taxon>Annelida</taxon>
        <taxon>Polychaeta</taxon>
        <taxon>Polychaeta incertae sedis</taxon>
        <taxon>Dinophilidae</taxon>
        <taxon>Dimorphilus</taxon>
    </lineage>
</organism>